<dbReference type="Proteomes" id="UP000037043">
    <property type="component" value="Unassembled WGS sequence"/>
</dbReference>
<keyword evidence="2" id="KW-1185">Reference proteome</keyword>
<organism evidence="1 2">
    <name type="scientific">Clostridium homopropionicum DSM 5847</name>
    <dbReference type="NCBI Taxonomy" id="1121318"/>
    <lineage>
        <taxon>Bacteria</taxon>
        <taxon>Bacillati</taxon>
        <taxon>Bacillota</taxon>
        <taxon>Clostridia</taxon>
        <taxon>Eubacteriales</taxon>
        <taxon>Clostridiaceae</taxon>
        <taxon>Clostridium</taxon>
    </lineage>
</organism>
<evidence type="ECO:0000313" key="1">
    <source>
        <dbReference type="EMBL" id="KOA19657.1"/>
    </source>
</evidence>
<dbReference type="AlphaFoldDB" id="A0A0L6Z9L0"/>
<reference evidence="2" key="1">
    <citation type="submission" date="2015-08" db="EMBL/GenBank/DDBJ databases">
        <title>Genome sequence of the strict anaerobe Clostridium homopropionicum LuHBu1 (DSM 5847T).</title>
        <authorList>
            <person name="Poehlein A."/>
            <person name="Beck M."/>
            <person name="Schiel-Bengelsdorf B."/>
            <person name="Bengelsdorf F.R."/>
            <person name="Daniel R."/>
            <person name="Duerre P."/>
        </authorList>
    </citation>
    <scope>NUCLEOTIDE SEQUENCE [LARGE SCALE GENOMIC DNA]</scope>
    <source>
        <strain evidence="2">DSM 5847</strain>
    </source>
</reference>
<dbReference type="RefSeq" id="WP_052221297.1">
    <property type="nucleotide sequence ID" value="NZ_LHUR01000022.1"/>
</dbReference>
<gene>
    <name evidence="1" type="ORF">CLHOM_17460</name>
</gene>
<dbReference type="Pfam" id="PF06949">
    <property type="entry name" value="DUF1292"/>
    <property type="match status" value="1"/>
</dbReference>
<evidence type="ECO:0000313" key="2">
    <source>
        <dbReference type="Proteomes" id="UP000037043"/>
    </source>
</evidence>
<evidence type="ECO:0008006" key="3">
    <source>
        <dbReference type="Google" id="ProtNLM"/>
    </source>
</evidence>
<dbReference type="InterPro" id="IPR009711">
    <property type="entry name" value="UPF0473"/>
</dbReference>
<proteinExistence type="predicted"/>
<sequence length="79" mass="8842">MEKTQSITVENEYGKKVELELIDRLVIGNDKYVIVSPPGTEEANAYREVSRGNGQIEYASIGSGAEFQRVLQEYNSKNS</sequence>
<name>A0A0L6Z9L0_9CLOT</name>
<dbReference type="EMBL" id="LHUR01000022">
    <property type="protein sequence ID" value="KOA19657.1"/>
    <property type="molecule type" value="Genomic_DNA"/>
</dbReference>
<dbReference type="PATRIC" id="fig|1121318.3.peg.1760"/>
<protein>
    <recommendedName>
        <fullName evidence="3">DUF1292 domain-containing protein</fullName>
    </recommendedName>
</protein>
<comment type="caution">
    <text evidence="1">The sequence shown here is derived from an EMBL/GenBank/DDBJ whole genome shotgun (WGS) entry which is preliminary data.</text>
</comment>
<accession>A0A0L6Z9L0</accession>